<dbReference type="EMBL" id="NQKL01000006">
    <property type="protein sequence ID" value="OZY42120.1"/>
    <property type="molecule type" value="Genomic_DNA"/>
</dbReference>
<organism evidence="2 3">
    <name type="scientific">Pseudomonas fragi</name>
    <dbReference type="NCBI Taxonomy" id="296"/>
    <lineage>
        <taxon>Bacteria</taxon>
        <taxon>Pseudomonadati</taxon>
        <taxon>Pseudomonadota</taxon>
        <taxon>Gammaproteobacteria</taxon>
        <taxon>Pseudomonadales</taxon>
        <taxon>Pseudomonadaceae</taxon>
        <taxon>Pseudomonas</taxon>
    </lineage>
</organism>
<dbReference type="RefSeq" id="WP_095029045.1">
    <property type="nucleotide sequence ID" value="NZ_NQKL01000006.1"/>
</dbReference>
<accession>A0A266LWT9</accession>
<gene>
    <name evidence="2" type="ORF">CJF43_10030</name>
</gene>
<feature type="compositionally biased region" description="Polar residues" evidence="1">
    <location>
        <begin position="15"/>
        <end position="25"/>
    </location>
</feature>
<evidence type="ECO:0000256" key="1">
    <source>
        <dbReference type="SAM" id="MobiDB-lite"/>
    </source>
</evidence>
<sequence>MSGFLSLAGQMLGISNSRNKSTSDNPLEAVKEYDRKKSKEDAAFQMYKRGEQSKDIIFNGLMDLSTKRINAATENGKKINI</sequence>
<name>A0A266LWT9_PSEFR</name>
<feature type="region of interest" description="Disordered" evidence="1">
    <location>
        <begin position="15"/>
        <end position="35"/>
    </location>
</feature>
<dbReference type="Proteomes" id="UP000216113">
    <property type="component" value="Unassembled WGS sequence"/>
</dbReference>
<dbReference type="AlphaFoldDB" id="A0A266LWT9"/>
<reference evidence="2 3" key="1">
    <citation type="submission" date="2017-08" db="EMBL/GenBank/DDBJ databases">
        <title>Genomic and metabolic characterisation of spoilage-associated Pseudomonas species.</title>
        <authorList>
            <person name="Stanborough T."/>
            <person name="Fegan N."/>
            <person name="Powell S.M."/>
            <person name="Singh T."/>
            <person name="Tamplin M.L."/>
            <person name="Chandry P.S."/>
        </authorList>
    </citation>
    <scope>NUCLEOTIDE SEQUENCE [LARGE SCALE GENOMIC DNA]</scope>
    <source>
        <strain evidence="2 3">F1820</strain>
    </source>
</reference>
<comment type="caution">
    <text evidence="2">The sequence shown here is derived from an EMBL/GenBank/DDBJ whole genome shotgun (WGS) entry which is preliminary data.</text>
</comment>
<evidence type="ECO:0000313" key="3">
    <source>
        <dbReference type="Proteomes" id="UP000216113"/>
    </source>
</evidence>
<protein>
    <submittedName>
        <fullName evidence="2">Uncharacterized protein</fullName>
    </submittedName>
</protein>
<proteinExistence type="predicted"/>
<evidence type="ECO:0000313" key="2">
    <source>
        <dbReference type="EMBL" id="OZY42120.1"/>
    </source>
</evidence>